<dbReference type="AlphaFoldDB" id="A0A5J6L0F3"/>
<dbReference type="KEGG" id="mlz:F6J85_01495"/>
<organism evidence="2 3">
    <name type="scientific">Microbacterium lushaniae</name>
    <dbReference type="NCBI Taxonomy" id="2614639"/>
    <lineage>
        <taxon>Bacteria</taxon>
        <taxon>Bacillati</taxon>
        <taxon>Actinomycetota</taxon>
        <taxon>Actinomycetes</taxon>
        <taxon>Micrococcales</taxon>
        <taxon>Microbacteriaceae</taxon>
        <taxon>Microbacterium</taxon>
    </lineage>
</organism>
<name>A0A5J6L0F3_9MICO</name>
<keyword evidence="1" id="KW-1133">Transmembrane helix</keyword>
<dbReference type="Proteomes" id="UP000325516">
    <property type="component" value="Chromosome"/>
</dbReference>
<accession>A0A5J6L0F3</accession>
<keyword evidence="1" id="KW-0812">Transmembrane</keyword>
<evidence type="ECO:0000256" key="1">
    <source>
        <dbReference type="SAM" id="Phobius"/>
    </source>
</evidence>
<sequence>MNELTMLRTLREDVSEPTSDQLAPAFTKLTHAMQAPKRRRGPRARWILAGAAGAAVLTLVGGNAAMAAESAEAASALRALANETINFTDPASGQYLLSRTHADWLIESTQAGGTIDRQMNEQIIEVYMPTDPDAPWVMYRDWRANVPGDEETLRAADGNFYGDYPSPVADLSDIPTNSGAEALAYFDAQYTGGNKSRDEDNFDRITDVLATGLVPADLRAALFEALALIPGVSSTADVENYDGKLGIAIGRTEFLRGGQRQEIIVDPATGLVIGERDLYTVAVFGFGVNEVVGHTAIETTVAETAP</sequence>
<dbReference type="RefSeq" id="WP_150923546.1">
    <property type="nucleotide sequence ID" value="NZ_CP044232.1"/>
</dbReference>
<feature type="transmembrane region" description="Helical" evidence="1">
    <location>
        <begin position="46"/>
        <end position="68"/>
    </location>
</feature>
<evidence type="ECO:0000313" key="2">
    <source>
        <dbReference type="EMBL" id="QEW01902.1"/>
    </source>
</evidence>
<reference evidence="3" key="1">
    <citation type="submission" date="2019-09" db="EMBL/GenBank/DDBJ databases">
        <title>Mumia zhuanghuii sp. nov. isolated from the intestinal contents of plateau pika (Ochotona curzoniae) in the Qinghai-Tibet plateau of China.</title>
        <authorList>
            <person name="Tian Z."/>
        </authorList>
    </citation>
    <scope>NUCLEOTIDE SEQUENCE [LARGE SCALE GENOMIC DNA]</scope>
    <source>
        <strain evidence="3">L-031</strain>
    </source>
</reference>
<evidence type="ECO:0000313" key="3">
    <source>
        <dbReference type="Proteomes" id="UP000325516"/>
    </source>
</evidence>
<keyword evidence="3" id="KW-1185">Reference proteome</keyword>
<keyword evidence="1" id="KW-0472">Membrane</keyword>
<protein>
    <recommendedName>
        <fullName evidence="4">CU044_5270 family protein</fullName>
    </recommendedName>
</protein>
<proteinExistence type="predicted"/>
<evidence type="ECO:0008006" key="4">
    <source>
        <dbReference type="Google" id="ProtNLM"/>
    </source>
</evidence>
<gene>
    <name evidence="2" type="ORF">F6J85_01495</name>
</gene>
<dbReference type="EMBL" id="CP044232">
    <property type="protein sequence ID" value="QEW01902.1"/>
    <property type="molecule type" value="Genomic_DNA"/>
</dbReference>